<keyword evidence="12 15" id="KW-0460">Magnesium</keyword>
<evidence type="ECO:0000256" key="10">
    <source>
        <dbReference type="ARBA" id="ARBA00022726"/>
    </source>
</evidence>
<dbReference type="InterPro" id="IPR029057">
    <property type="entry name" value="PRTase-like"/>
</dbReference>
<comment type="catalytic activity">
    <reaction evidence="14">
        <text>IMP + diphosphate = hypoxanthine + 5-phospho-alpha-D-ribose 1-diphosphate</text>
        <dbReference type="Rhea" id="RHEA:17973"/>
        <dbReference type="ChEBI" id="CHEBI:17368"/>
        <dbReference type="ChEBI" id="CHEBI:33019"/>
        <dbReference type="ChEBI" id="CHEBI:58017"/>
        <dbReference type="ChEBI" id="CHEBI:58053"/>
        <dbReference type="EC" id="2.4.2.8"/>
    </reaction>
    <physiologicalReaction direction="right-to-left" evidence="14">
        <dbReference type="Rhea" id="RHEA:17975"/>
    </physiologicalReaction>
</comment>
<evidence type="ECO:0000313" key="17">
    <source>
        <dbReference type="EMBL" id="UWD34723.1"/>
    </source>
</evidence>
<keyword evidence="18" id="KW-1185">Reference proteome</keyword>
<evidence type="ECO:0000256" key="6">
    <source>
        <dbReference type="ARBA" id="ARBA00022490"/>
    </source>
</evidence>
<evidence type="ECO:0000256" key="3">
    <source>
        <dbReference type="ARBA" id="ARBA00004669"/>
    </source>
</evidence>
<keyword evidence="11 15" id="KW-0547">Nucleotide-binding</keyword>
<evidence type="ECO:0000256" key="8">
    <source>
        <dbReference type="ARBA" id="ARBA00022679"/>
    </source>
</evidence>
<comment type="cofactor">
    <cofactor evidence="1 15">
        <name>Mg(2+)</name>
        <dbReference type="ChEBI" id="CHEBI:18420"/>
    </cofactor>
</comment>
<dbReference type="NCBIfam" id="TIGR01203">
    <property type="entry name" value="HGPRTase"/>
    <property type="match status" value="1"/>
</dbReference>
<dbReference type="GO" id="GO:0016757">
    <property type="term" value="F:glycosyltransferase activity"/>
    <property type="evidence" value="ECO:0007669"/>
    <property type="project" value="UniProtKB-KW"/>
</dbReference>
<keyword evidence="8 15" id="KW-0808">Transferase</keyword>
<feature type="domain" description="Phosphoribosyltransferase" evidence="16">
    <location>
        <begin position="16"/>
        <end position="163"/>
    </location>
</feature>
<dbReference type="SUPFAM" id="SSF53271">
    <property type="entry name" value="PRTase-like"/>
    <property type="match status" value="1"/>
</dbReference>
<comment type="pathway">
    <text evidence="4">Purine metabolism; GMP biosynthesis via salvage pathway; GMP from guanine: step 1/1.</text>
</comment>
<evidence type="ECO:0000256" key="4">
    <source>
        <dbReference type="ARBA" id="ARBA00004676"/>
    </source>
</evidence>
<dbReference type="EC" id="2.4.2.8" evidence="15"/>
<sequence length="189" mass="21415">MNNYLKNIKKVLFTKEQIEKRIKQVAEQVKQYYIDNPPVNGPLITVGLLKGCAIFNTEFVLNLDLPIQMDFMAVSSYNGTKSTGAIKVRLDCSLDLSGRDVLIVEDMADTGLTLNKVKENILYKGANSVKVVTLIDKPDYHTIDFVPDWNCFEIGDYYIVGYGFDCDENYRNLPYIALYEPSNDTNSNS</sequence>
<gene>
    <name evidence="17" type="primary">hpt</name>
    <name evidence="17" type="ORF">NX779_02810</name>
</gene>
<dbReference type="PANTHER" id="PTHR43340:SF1">
    <property type="entry name" value="HYPOXANTHINE PHOSPHORIBOSYLTRANSFERASE"/>
    <property type="match status" value="1"/>
</dbReference>
<name>A0ABY5TVN0_9MOLU</name>
<protein>
    <recommendedName>
        <fullName evidence="15">Hypoxanthine phosphoribosyltransferase</fullName>
        <ecNumber evidence="15">2.4.2.8</ecNumber>
    </recommendedName>
</protein>
<comment type="subcellular location">
    <subcellularLocation>
        <location evidence="2 15">Cytoplasm</location>
    </subcellularLocation>
</comment>
<dbReference type="CDD" id="cd06223">
    <property type="entry name" value="PRTases_typeI"/>
    <property type="match status" value="1"/>
</dbReference>
<comment type="pathway">
    <text evidence="3 15">Purine metabolism; IMP biosynthesis via salvage pathway; IMP from hypoxanthine: step 1/1.</text>
</comment>
<reference evidence="17" key="1">
    <citation type="submission" date="2022-08" db="EMBL/GenBank/DDBJ databases">
        <title>Complete genome sequence of Mycoplasma cottewii type strain VIS.</title>
        <authorList>
            <person name="Spergser J."/>
        </authorList>
    </citation>
    <scope>NUCLEOTIDE SEQUENCE</scope>
    <source>
        <strain evidence="17">VIS</strain>
    </source>
</reference>
<dbReference type="Gene3D" id="3.40.50.2020">
    <property type="match status" value="1"/>
</dbReference>
<keyword evidence="10 15" id="KW-0660">Purine salvage</keyword>
<organism evidence="17 18">
    <name type="scientific">Mycoplasma cottewii</name>
    <dbReference type="NCBI Taxonomy" id="51364"/>
    <lineage>
        <taxon>Bacteria</taxon>
        <taxon>Bacillati</taxon>
        <taxon>Mycoplasmatota</taxon>
        <taxon>Mollicutes</taxon>
        <taxon>Mycoplasmataceae</taxon>
        <taxon>Mycoplasma</taxon>
    </lineage>
</organism>
<proteinExistence type="inferred from homology"/>
<dbReference type="InterPro" id="IPR000836">
    <property type="entry name" value="PRTase_dom"/>
</dbReference>
<dbReference type="InterPro" id="IPR050408">
    <property type="entry name" value="HGPRT"/>
</dbReference>
<evidence type="ECO:0000256" key="5">
    <source>
        <dbReference type="ARBA" id="ARBA00008391"/>
    </source>
</evidence>
<dbReference type="Pfam" id="PF00156">
    <property type="entry name" value="Pribosyltran"/>
    <property type="match status" value="1"/>
</dbReference>
<dbReference type="InterPro" id="IPR005904">
    <property type="entry name" value="Hxn_phspho_trans"/>
</dbReference>
<keyword evidence="6 15" id="KW-0963">Cytoplasm</keyword>
<evidence type="ECO:0000256" key="13">
    <source>
        <dbReference type="ARBA" id="ARBA00048811"/>
    </source>
</evidence>
<evidence type="ECO:0000256" key="15">
    <source>
        <dbReference type="RuleBase" id="RU364099"/>
    </source>
</evidence>
<keyword evidence="7 15" id="KW-0328">Glycosyltransferase</keyword>
<dbReference type="Proteomes" id="UP001059819">
    <property type="component" value="Chromosome"/>
</dbReference>
<comment type="catalytic activity">
    <reaction evidence="13">
        <text>GMP + diphosphate = guanine + 5-phospho-alpha-D-ribose 1-diphosphate</text>
        <dbReference type="Rhea" id="RHEA:25424"/>
        <dbReference type="ChEBI" id="CHEBI:16235"/>
        <dbReference type="ChEBI" id="CHEBI:33019"/>
        <dbReference type="ChEBI" id="CHEBI:58017"/>
        <dbReference type="ChEBI" id="CHEBI:58115"/>
        <dbReference type="EC" id="2.4.2.8"/>
    </reaction>
    <physiologicalReaction direction="right-to-left" evidence="13">
        <dbReference type="Rhea" id="RHEA:25426"/>
    </physiologicalReaction>
</comment>
<evidence type="ECO:0000256" key="7">
    <source>
        <dbReference type="ARBA" id="ARBA00022676"/>
    </source>
</evidence>
<comment type="similarity">
    <text evidence="5 15">Belongs to the purine/pyrimidine phosphoribosyltransferase family.</text>
</comment>
<dbReference type="EMBL" id="CP103424">
    <property type="protein sequence ID" value="UWD34723.1"/>
    <property type="molecule type" value="Genomic_DNA"/>
</dbReference>
<evidence type="ECO:0000313" key="18">
    <source>
        <dbReference type="Proteomes" id="UP001059819"/>
    </source>
</evidence>
<evidence type="ECO:0000256" key="12">
    <source>
        <dbReference type="ARBA" id="ARBA00022842"/>
    </source>
</evidence>
<keyword evidence="9 15" id="KW-0479">Metal-binding</keyword>
<evidence type="ECO:0000256" key="9">
    <source>
        <dbReference type="ARBA" id="ARBA00022723"/>
    </source>
</evidence>
<accession>A0ABY5TVN0</accession>
<dbReference type="PANTHER" id="PTHR43340">
    <property type="entry name" value="HYPOXANTHINE-GUANINE PHOSPHORIBOSYLTRANSFERASE"/>
    <property type="match status" value="1"/>
</dbReference>
<evidence type="ECO:0000256" key="1">
    <source>
        <dbReference type="ARBA" id="ARBA00001946"/>
    </source>
</evidence>
<evidence type="ECO:0000259" key="16">
    <source>
        <dbReference type="Pfam" id="PF00156"/>
    </source>
</evidence>
<dbReference type="RefSeq" id="WP_259429911.1">
    <property type="nucleotide sequence ID" value="NZ_CP103424.1"/>
</dbReference>
<evidence type="ECO:0000256" key="11">
    <source>
        <dbReference type="ARBA" id="ARBA00022741"/>
    </source>
</evidence>
<evidence type="ECO:0000256" key="14">
    <source>
        <dbReference type="ARBA" id="ARBA00049402"/>
    </source>
</evidence>
<evidence type="ECO:0000256" key="2">
    <source>
        <dbReference type="ARBA" id="ARBA00004496"/>
    </source>
</evidence>